<accession>A0A6L5BQ51</accession>
<dbReference type="AlphaFoldDB" id="A0A6L5BQ51"/>
<evidence type="ECO:0000313" key="2">
    <source>
        <dbReference type="Proteomes" id="UP000475265"/>
    </source>
</evidence>
<organism evidence="1 2">
    <name type="scientific">Pseudomonas frederiksbergensis</name>
    <dbReference type="NCBI Taxonomy" id="104087"/>
    <lineage>
        <taxon>Bacteria</taxon>
        <taxon>Pseudomonadati</taxon>
        <taxon>Pseudomonadota</taxon>
        <taxon>Gammaproteobacteria</taxon>
        <taxon>Pseudomonadales</taxon>
        <taxon>Pseudomonadaceae</taxon>
        <taxon>Pseudomonas</taxon>
    </lineage>
</organism>
<protein>
    <submittedName>
        <fullName evidence="1">Uncharacterized protein</fullName>
    </submittedName>
</protein>
<name>A0A6L5BQ51_9PSED</name>
<dbReference type="EMBL" id="JAAAXX010000002">
    <property type="protein sequence ID" value="KAF2390789.1"/>
    <property type="molecule type" value="Genomic_DNA"/>
</dbReference>
<dbReference type="Proteomes" id="UP000475265">
    <property type="component" value="Unassembled WGS sequence"/>
</dbReference>
<comment type="caution">
    <text evidence="1">The sequence shown here is derived from an EMBL/GenBank/DDBJ whole genome shotgun (WGS) entry which is preliminary data.</text>
</comment>
<proteinExistence type="predicted"/>
<dbReference type="RefSeq" id="WP_163912876.1">
    <property type="nucleotide sequence ID" value="NZ_JAAAXX010000002.1"/>
</dbReference>
<sequence>MSLKALKAEIKRIADKIGIDEEMVVLIVLAVVNCSKTPIDLPETVGHLVNYRIADLNVPLYFPFCEMSSSEAEDMAKAMILHVRTVERPKGPGQVGIMDMRPFPPQGAWRMRRPDEGVSVAEYVAKQYFQIVEARNEHP</sequence>
<evidence type="ECO:0000313" key="1">
    <source>
        <dbReference type="EMBL" id="KAF2390789.1"/>
    </source>
</evidence>
<gene>
    <name evidence="1" type="ORF">FX983_05256</name>
</gene>
<reference evidence="1 2" key="1">
    <citation type="submission" date="2019-12" db="EMBL/GenBank/DDBJ databases">
        <title>Endophytic bacteria associated with Panax ginseng seedlings.</title>
        <authorList>
            <person name="Park J.M."/>
            <person name="Shin R."/>
            <person name="Jo S.H."/>
        </authorList>
    </citation>
    <scope>NUCLEOTIDE SEQUENCE [LARGE SCALE GENOMIC DNA]</scope>
    <source>
        <strain evidence="1 2">PgKB32</strain>
    </source>
</reference>